<dbReference type="GO" id="GO:0005886">
    <property type="term" value="C:plasma membrane"/>
    <property type="evidence" value="ECO:0007669"/>
    <property type="project" value="UniProtKB-SubCell"/>
</dbReference>
<feature type="transmembrane region" description="Helical" evidence="8">
    <location>
        <begin position="238"/>
        <end position="261"/>
    </location>
</feature>
<comment type="caution">
    <text evidence="9">The sequence shown here is derived from an EMBL/GenBank/DDBJ whole genome shotgun (WGS) entry which is preliminary data.</text>
</comment>
<comment type="similarity">
    <text evidence="2">Belongs to the auxin efflux carrier (TC 2.A.69) family.</text>
</comment>
<evidence type="ECO:0000256" key="5">
    <source>
        <dbReference type="ARBA" id="ARBA00022692"/>
    </source>
</evidence>
<organism evidence="9 10">
    <name type="scientific">Collinsella acetigenes</name>
    <dbReference type="NCBI Taxonomy" id="2713419"/>
    <lineage>
        <taxon>Bacteria</taxon>
        <taxon>Bacillati</taxon>
        <taxon>Actinomycetota</taxon>
        <taxon>Coriobacteriia</taxon>
        <taxon>Coriobacteriales</taxon>
        <taxon>Coriobacteriaceae</taxon>
        <taxon>Collinsella</taxon>
    </lineage>
</organism>
<dbReference type="GO" id="GO:0055085">
    <property type="term" value="P:transmembrane transport"/>
    <property type="evidence" value="ECO:0007669"/>
    <property type="project" value="InterPro"/>
</dbReference>
<dbReference type="Gene3D" id="1.20.1530.20">
    <property type="match status" value="1"/>
</dbReference>
<reference evidence="9 10" key="1">
    <citation type="submission" date="2020-04" db="EMBL/GenBank/DDBJ databases">
        <title>Collinsella sp. KGMB02528 nov., an anaerobic actinobacterium isolated from human feces.</title>
        <authorList>
            <person name="Han K.-I."/>
            <person name="Eom M.K."/>
            <person name="Kim J.-S."/>
            <person name="Lee K.C."/>
            <person name="Suh M.K."/>
            <person name="Park S.-H."/>
            <person name="Lee J.H."/>
            <person name="Kang S.W."/>
            <person name="Park J.-E."/>
            <person name="Oh B.S."/>
            <person name="Yu S.Y."/>
            <person name="Choi S.-H."/>
            <person name="Lee D.H."/>
            <person name="Yoon H."/>
            <person name="Kim B.-Y."/>
            <person name="Lee J.H."/>
            <person name="Lee J.-S."/>
        </authorList>
    </citation>
    <scope>NUCLEOTIDE SEQUENCE [LARGE SCALE GENOMIC DNA]</scope>
    <source>
        <strain evidence="9 10">KGMB02528</strain>
    </source>
</reference>
<protein>
    <submittedName>
        <fullName evidence="9">AEC family transporter</fullName>
    </submittedName>
</protein>
<feature type="transmembrane region" description="Helical" evidence="8">
    <location>
        <begin position="6"/>
        <end position="24"/>
    </location>
</feature>
<evidence type="ECO:0000256" key="2">
    <source>
        <dbReference type="ARBA" id="ARBA00010145"/>
    </source>
</evidence>
<dbReference type="AlphaFoldDB" id="A0A7X9UBN7"/>
<feature type="transmembrane region" description="Helical" evidence="8">
    <location>
        <begin position="207"/>
        <end position="226"/>
    </location>
</feature>
<name>A0A7X9UBN7_9ACTN</name>
<evidence type="ECO:0000256" key="1">
    <source>
        <dbReference type="ARBA" id="ARBA00004651"/>
    </source>
</evidence>
<sequence>MTFMTIFLQMLTLCIPIVGGIVAARAGFLDQKMNTALTRLVMNITLPCMVVSSVGANETLPKTPVLLTLLAASTAGYAIAAIIAYAITALMRTPATERSAWHFSITFGNVGFIGYPALSAIFGPQAVLYAAIANIPFNLFNFSIGAAMVKAGAQDAQGQRALSLGNRLRELARDAANPTFFASFILLALVLLGIHDLGILGDGLTTIGNFTTPAVLLMLGSTLASYNAREMLGNWRAYVAGAARLILVPCAILFILGGFVTDPLAQGVLVVGSAMPAASNGVLFSLLYGVDPKPMMQANFVTIVASILTIPLIALMV</sequence>
<evidence type="ECO:0000313" key="10">
    <source>
        <dbReference type="Proteomes" id="UP000546970"/>
    </source>
</evidence>
<feature type="transmembrane region" description="Helical" evidence="8">
    <location>
        <begin position="300"/>
        <end position="316"/>
    </location>
</feature>
<feature type="transmembrane region" description="Helical" evidence="8">
    <location>
        <begin position="128"/>
        <end position="153"/>
    </location>
</feature>
<evidence type="ECO:0000256" key="4">
    <source>
        <dbReference type="ARBA" id="ARBA00022475"/>
    </source>
</evidence>
<evidence type="ECO:0000256" key="3">
    <source>
        <dbReference type="ARBA" id="ARBA00022448"/>
    </source>
</evidence>
<dbReference type="InterPro" id="IPR004776">
    <property type="entry name" value="Mem_transp_PIN-like"/>
</dbReference>
<keyword evidence="4" id="KW-1003">Cell membrane</keyword>
<dbReference type="InterPro" id="IPR038770">
    <property type="entry name" value="Na+/solute_symporter_sf"/>
</dbReference>
<dbReference type="Proteomes" id="UP000546970">
    <property type="component" value="Unassembled WGS sequence"/>
</dbReference>
<keyword evidence="6 8" id="KW-1133">Transmembrane helix</keyword>
<gene>
    <name evidence="9" type="ORF">HF320_04005</name>
</gene>
<evidence type="ECO:0000256" key="7">
    <source>
        <dbReference type="ARBA" id="ARBA00023136"/>
    </source>
</evidence>
<dbReference type="RefSeq" id="WP_169277164.1">
    <property type="nucleotide sequence ID" value="NZ_JABBCP010000002.1"/>
</dbReference>
<feature type="transmembrane region" description="Helical" evidence="8">
    <location>
        <begin position="66"/>
        <end position="88"/>
    </location>
</feature>
<evidence type="ECO:0000313" key="9">
    <source>
        <dbReference type="EMBL" id="NMF55492.1"/>
    </source>
</evidence>
<comment type="subcellular location">
    <subcellularLocation>
        <location evidence="1">Cell membrane</location>
        <topology evidence="1">Multi-pass membrane protein</topology>
    </subcellularLocation>
</comment>
<keyword evidence="7 8" id="KW-0472">Membrane</keyword>
<proteinExistence type="inferred from homology"/>
<accession>A0A7X9UBN7</accession>
<keyword evidence="10" id="KW-1185">Reference proteome</keyword>
<feature type="transmembrane region" description="Helical" evidence="8">
    <location>
        <begin position="267"/>
        <end position="288"/>
    </location>
</feature>
<evidence type="ECO:0000256" key="8">
    <source>
        <dbReference type="SAM" id="Phobius"/>
    </source>
</evidence>
<dbReference type="Pfam" id="PF03547">
    <property type="entry name" value="Mem_trans"/>
    <property type="match status" value="1"/>
</dbReference>
<keyword evidence="3" id="KW-0813">Transport</keyword>
<dbReference type="EMBL" id="JABBCP010000002">
    <property type="protein sequence ID" value="NMF55492.1"/>
    <property type="molecule type" value="Genomic_DNA"/>
</dbReference>
<feature type="transmembrane region" description="Helical" evidence="8">
    <location>
        <begin position="100"/>
        <end position="122"/>
    </location>
</feature>
<evidence type="ECO:0000256" key="6">
    <source>
        <dbReference type="ARBA" id="ARBA00022989"/>
    </source>
</evidence>
<feature type="transmembrane region" description="Helical" evidence="8">
    <location>
        <begin position="174"/>
        <end position="195"/>
    </location>
</feature>
<dbReference type="PANTHER" id="PTHR36838">
    <property type="entry name" value="AUXIN EFFLUX CARRIER FAMILY PROTEIN"/>
    <property type="match status" value="1"/>
</dbReference>
<keyword evidence="5 8" id="KW-0812">Transmembrane</keyword>
<dbReference type="PANTHER" id="PTHR36838:SF1">
    <property type="entry name" value="SLR1864 PROTEIN"/>
    <property type="match status" value="1"/>
</dbReference>